<dbReference type="Proteomes" id="UP000053105">
    <property type="component" value="Unassembled WGS sequence"/>
</dbReference>
<organism evidence="1 2">
    <name type="scientific">Melipona quadrifasciata</name>
    <dbReference type="NCBI Taxonomy" id="166423"/>
    <lineage>
        <taxon>Eukaryota</taxon>
        <taxon>Metazoa</taxon>
        <taxon>Ecdysozoa</taxon>
        <taxon>Arthropoda</taxon>
        <taxon>Hexapoda</taxon>
        <taxon>Insecta</taxon>
        <taxon>Pterygota</taxon>
        <taxon>Neoptera</taxon>
        <taxon>Endopterygota</taxon>
        <taxon>Hymenoptera</taxon>
        <taxon>Apocrita</taxon>
        <taxon>Aculeata</taxon>
        <taxon>Apoidea</taxon>
        <taxon>Anthophila</taxon>
        <taxon>Apidae</taxon>
        <taxon>Melipona</taxon>
    </lineage>
</organism>
<proteinExistence type="predicted"/>
<evidence type="ECO:0000313" key="1">
    <source>
        <dbReference type="EMBL" id="KOX75806.1"/>
    </source>
</evidence>
<sequence>MNGVDACALPVRFHSHSDLASILTALFFCRTPRRYHERTTAVEFIKRSVRLAKPLSRSLHHYSGETLKGKRTTVSFTVTEIFTRPHRDQSMPGSW</sequence>
<accession>A0A0M9A3P2</accession>
<name>A0A0M9A3P2_9HYME</name>
<dbReference type="AlphaFoldDB" id="A0A0M9A3P2"/>
<evidence type="ECO:0000313" key="2">
    <source>
        <dbReference type="Proteomes" id="UP000053105"/>
    </source>
</evidence>
<gene>
    <name evidence="1" type="ORF">WN51_12594</name>
</gene>
<dbReference type="EMBL" id="KQ435758">
    <property type="protein sequence ID" value="KOX75806.1"/>
    <property type="molecule type" value="Genomic_DNA"/>
</dbReference>
<keyword evidence="2" id="KW-1185">Reference proteome</keyword>
<reference evidence="1 2" key="1">
    <citation type="submission" date="2015-07" db="EMBL/GenBank/DDBJ databases">
        <title>The genome of Melipona quadrifasciata.</title>
        <authorList>
            <person name="Pan H."/>
            <person name="Kapheim K."/>
        </authorList>
    </citation>
    <scope>NUCLEOTIDE SEQUENCE [LARGE SCALE GENOMIC DNA]</scope>
    <source>
        <strain evidence="1">0111107301</strain>
        <tissue evidence="1">Whole body</tissue>
    </source>
</reference>
<protein>
    <submittedName>
        <fullName evidence="1">Uncharacterized protein</fullName>
    </submittedName>
</protein>